<reference evidence="2 3" key="1">
    <citation type="journal article" date="2019" name="Sci. Rep.">
        <title>A high-quality genome of Eragrostis curvula grass provides insights into Poaceae evolution and supports new strategies to enhance forage quality.</title>
        <authorList>
            <person name="Carballo J."/>
            <person name="Santos B.A.C.M."/>
            <person name="Zappacosta D."/>
            <person name="Garbus I."/>
            <person name="Selva J.P."/>
            <person name="Gallo C.A."/>
            <person name="Diaz A."/>
            <person name="Albertini E."/>
            <person name="Caccamo M."/>
            <person name="Echenique V."/>
        </authorList>
    </citation>
    <scope>NUCLEOTIDE SEQUENCE [LARGE SCALE GENOMIC DNA]</scope>
    <source>
        <strain evidence="3">cv. Victoria</strain>
        <tissue evidence="2">Leaf</tissue>
    </source>
</reference>
<dbReference type="InterPro" id="IPR018467">
    <property type="entry name" value="CCT_CS"/>
</dbReference>
<accession>A0A5J9WJE1</accession>
<dbReference type="EMBL" id="RWGY01000004">
    <property type="protein sequence ID" value="TVU48183.1"/>
    <property type="molecule type" value="Genomic_DNA"/>
</dbReference>
<proteinExistence type="predicted"/>
<feature type="region of interest" description="Disordered" evidence="1">
    <location>
        <begin position="34"/>
        <end position="76"/>
    </location>
</feature>
<dbReference type="Proteomes" id="UP000324897">
    <property type="component" value="Chromosome 5"/>
</dbReference>
<evidence type="ECO:0000256" key="1">
    <source>
        <dbReference type="SAM" id="MobiDB-lite"/>
    </source>
</evidence>
<dbReference type="Pfam" id="PF09425">
    <property type="entry name" value="Jas_motif"/>
    <property type="match status" value="1"/>
</dbReference>
<feature type="non-terminal residue" evidence="2">
    <location>
        <position position="1"/>
    </location>
</feature>
<name>A0A5J9WJE1_9POAL</name>
<organism evidence="2 3">
    <name type="scientific">Eragrostis curvula</name>
    <name type="common">weeping love grass</name>
    <dbReference type="NCBI Taxonomy" id="38414"/>
    <lineage>
        <taxon>Eukaryota</taxon>
        <taxon>Viridiplantae</taxon>
        <taxon>Streptophyta</taxon>
        <taxon>Embryophyta</taxon>
        <taxon>Tracheophyta</taxon>
        <taxon>Spermatophyta</taxon>
        <taxon>Magnoliopsida</taxon>
        <taxon>Liliopsida</taxon>
        <taxon>Poales</taxon>
        <taxon>Poaceae</taxon>
        <taxon>PACMAD clade</taxon>
        <taxon>Chloridoideae</taxon>
        <taxon>Eragrostideae</taxon>
        <taxon>Eragrostidinae</taxon>
        <taxon>Eragrostis</taxon>
    </lineage>
</organism>
<evidence type="ECO:0000313" key="2">
    <source>
        <dbReference type="EMBL" id="TVU48183.1"/>
    </source>
</evidence>
<comment type="caution">
    <text evidence="2">The sequence shown here is derived from an EMBL/GenBank/DDBJ whole genome shotgun (WGS) entry which is preliminary data.</text>
</comment>
<sequence>MDDNTTLTAPEAAGPQLPVSVRVNRIRSLRRFLAKRKERRATAPDPEPARNMDNAKPEPASKKAKTAVSDHDEEDASTWLSLGSLTTYHARAGNASRSP</sequence>
<keyword evidence="3" id="KW-1185">Reference proteome</keyword>
<dbReference type="Gramene" id="TVU48183">
    <property type="protein sequence ID" value="TVU48183"/>
    <property type="gene ID" value="EJB05_07810"/>
</dbReference>
<feature type="compositionally biased region" description="Basic and acidic residues" evidence="1">
    <location>
        <begin position="47"/>
        <end position="61"/>
    </location>
</feature>
<dbReference type="AlphaFoldDB" id="A0A5J9WJE1"/>
<protein>
    <submittedName>
        <fullName evidence="2">Uncharacterized protein</fullName>
    </submittedName>
</protein>
<gene>
    <name evidence="2" type="ORF">EJB05_07810</name>
</gene>
<evidence type="ECO:0000313" key="3">
    <source>
        <dbReference type="Proteomes" id="UP000324897"/>
    </source>
</evidence>